<keyword evidence="2" id="KW-1185">Reference proteome</keyword>
<comment type="caution">
    <text evidence="1">The sequence shown here is derived from an EMBL/GenBank/DDBJ whole genome shotgun (WGS) entry which is preliminary data.</text>
</comment>
<organism evidence="1 2">
    <name type="scientific">Umbra pygmaea</name>
    <name type="common">Eastern mudminnow</name>
    <dbReference type="NCBI Taxonomy" id="75934"/>
    <lineage>
        <taxon>Eukaryota</taxon>
        <taxon>Metazoa</taxon>
        <taxon>Chordata</taxon>
        <taxon>Craniata</taxon>
        <taxon>Vertebrata</taxon>
        <taxon>Euteleostomi</taxon>
        <taxon>Actinopterygii</taxon>
        <taxon>Neopterygii</taxon>
        <taxon>Teleostei</taxon>
        <taxon>Protacanthopterygii</taxon>
        <taxon>Esociformes</taxon>
        <taxon>Umbridae</taxon>
        <taxon>Umbra</taxon>
    </lineage>
</organism>
<dbReference type="AlphaFoldDB" id="A0ABD0X8Z9"/>
<name>A0ABD0X8Z9_UMBPY</name>
<sequence length="161" mass="17579">MATLLFVSVVLLLILIIVIKDYRQRYKKTTAVFSANMMNSDAVSNREGCHGDGFYEVMTAFTRHSHAAAVSSAHSLNTETGINREGCHGDSLYEDMKKFTQKSETAGVITDTYAITKLPSNPSDPLLYCSIELVTSSTANHLICSSQAPPISVTVNKHCDT</sequence>
<accession>A0ABD0X8Z9</accession>
<gene>
    <name evidence="1" type="ORF">UPYG_G00059440</name>
</gene>
<dbReference type="Proteomes" id="UP001557470">
    <property type="component" value="Unassembled WGS sequence"/>
</dbReference>
<evidence type="ECO:0000313" key="1">
    <source>
        <dbReference type="EMBL" id="KAL1005461.1"/>
    </source>
</evidence>
<protein>
    <submittedName>
        <fullName evidence="1">Uncharacterized protein</fullName>
    </submittedName>
</protein>
<reference evidence="1 2" key="1">
    <citation type="submission" date="2024-06" db="EMBL/GenBank/DDBJ databases">
        <authorList>
            <person name="Pan Q."/>
            <person name="Wen M."/>
            <person name="Jouanno E."/>
            <person name="Zahm M."/>
            <person name="Klopp C."/>
            <person name="Cabau C."/>
            <person name="Louis A."/>
            <person name="Berthelot C."/>
            <person name="Parey E."/>
            <person name="Roest Crollius H."/>
            <person name="Montfort J."/>
            <person name="Robinson-Rechavi M."/>
            <person name="Bouchez O."/>
            <person name="Lampietro C."/>
            <person name="Lopez Roques C."/>
            <person name="Donnadieu C."/>
            <person name="Postlethwait J."/>
            <person name="Bobe J."/>
            <person name="Verreycken H."/>
            <person name="Guiguen Y."/>
        </authorList>
    </citation>
    <scope>NUCLEOTIDE SEQUENCE [LARGE SCALE GENOMIC DNA]</scope>
    <source>
        <strain evidence="1">Up_M1</strain>
        <tissue evidence="1">Testis</tissue>
    </source>
</reference>
<dbReference type="EMBL" id="JAGEUA010000002">
    <property type="protein sequence ID" value="KAL1005461.1"/>
    <property type="molecule type" value="Genomic_DNA"/>
</dbReference>
<proteinExistence type="predicted"/>
<evidence type="ECO:0000313" key="2">
    <source>
        <dbReference type="Proteomes" id="UP001557470"/>
    </source>
</evidence>